<keyword evidence="1" id="KW-0812">Transmembrane</keyword>
<sequence length="132" mass="14145">MYGLSEVIASVLLLVISVTFAVLIASVFYNMYFQTQSSLVAEQAREYCEARVVAVTNASGRATIWVYNMGKVRCVFAGAYALDALGNVAAAASTSTSLEPGTLAAINTALPYGYPGYRISTAQGQTFDYWGR</sequence>
<dbReference type="KEGG" id="tne:Tneu_1875"/>
<gene>
    <name evidence="2" type="ordered locus">Tneu_1875</name>
</gene>
<dbReference type="RefSeq" id="WP_012351209.1">
    <property type="nucleotide sequence ID" value="NC_010525.1"/>
</dbReference>
<evidence type="ECO:0000313" key="3">
    <source>
        <dbReference type="Proteomes" id="UP000001694"/>
    </source>
</evidence>
<evidence type="ECO:0000313" key="2">
    <source>
        <dbReference type="EMBL" id="ACB40790.1"/>
    </source>
</evidence>
<feature type="transmembrane region" description="Helical" evidence="1">
    <location>
        <begin position="7"/>
        <end position="29"/>
    </location>
</feature>
<keyword evidence="3" id="KW-1185">Reference proteome</keyword>
<accession>B1YBI8</accession>
<name>B1YBI8_PYRNV</name>
<keyword evidence="1" id="KW-0472">Membrane</keyword>
<keyword evidence="1" id="KW-1133">Transmembrane helix</keyword>
<dbReference type="Proteomes" id="UP000001694">
    <property type="component" value="Chromosome"/>
</dbReference>
<organism evidence="2 3">
    <name type="scientific">Pyrobaculum neutrophilum (strain DSM 2338 / JCM 9278 / NBRC 100436 / V24Sta)</name>
    <name type="common">Thermoproteus neutrophilus</name>
    <dbReference type="NCBI Taxonomy" id="444157"/>
    <lineage>
        <taxon>Archaea</taxon>
        <taxon>Thermoproteota</taxon>
        <taxon>Thermoprotei</taxon>
        <taxon>Thermoproteales</taxon>
        <taxon>Thermoproteaceae</taxon>
        <taxon>Pyrobaculum</taxon>
    </lineage>
</organism>
<dbReference type="GeneID" id="6164928"/>
<dbReference type="STRING" id="444157.Tneu_1875"/>
<evidence type="ECO:0000256" key="1">
    <source>
        <dbReference type="SAM" id="Phobius"/>
    </source>
</evidence>
<dbReference type="AlphaFoldDB" id="B1YBI8"/>
<dbReference type="eggNOG" id="arCOG03870">
    <property type="taxonomic scope" value="Archaea"/>
</dbReference>
<dbReference type="EMBL" id="CP001014">
    <property type="protein sequence ID" value="ACB40790.1"/>
    <property type="molecule type" value="Genomic_DNA"/>
</dbReference>
<protein>
    <submittedName>
        <fullName evidence="2">Uncharacterized protein</fullName>
    </submittedName>
</protein>
<reference evidence="2" key="1">
    <citation type="submission" date="2008-03" db="EMBL/GenBank/DDBJ databases">
        <title>Complete sequence of Thermoproteus neutrophilus V24Sta.</title>
        <authorList>
            <consortium name="US DOE Joint Genome Institute"/>
            <person name="Copeland A."/>
            <person name="Lucas S."/>
            <person name="Lapidus A."/>
            <person name="Glavina del Rio T."/>
            <person name="Dalin E."/>
            <person name="Tice H."/>
            <person name="Bruce D."/>
            <person name="Goodwin L."/>
            <person name="Pitluck S."/>
            <person name="Sims D."/>
            <person name="Brettin T."/>
            <person name="Detter J.C."/>
            <person name="Han C."/>
            <person name="Kuske C.R."/>
            <person name="Schmutz J."/>
            <person name="Larimer F."/>
            <person name="Land M."/>
            <person name="Hauser L."/>
            <person name="Kyrpides N."/>
            <person name="Mikhailova N."/>
            <person name="Biddle J.F."/>
            <person name="Zhang Z."/>
            <person name="Fitz-Gibbon S.T."/>
            <person name="Lowe T.M."/>
            <person name="Saltikov C."/>
            <person name="House C.H."/>
            <person name="Richardson P."/>
        </authorList>
    </citation>
    <scope>NUCLEOTIDE SEQUENCE [LARGE SCALE GENOMIC DNA]</scope>
    <source>
        <strain evidence="2">V24Sta</strain>
    </source>
</reference>
<proteinExistence type="predicted"/>
<dbReference type="OrthoDB" id="28805at2157"/>
<dbReference type="HOGENOM" id="CLU_154339_0_0_2"/>